<evidence type="ECO:0000256" key="2">
    <source>
        <dbReference type="ARBA" id="ARBA00022485"/>
    </source>
</evidence>
<keyword evidence="5" id="KW-0479">Metal-binding</keyword>
<dbReference type="RefSeq" id="WP_018981228.1">
    <property type="nucleotide sequence ID" value="NZ_BAQD01000026.1"/>
</dbReference>
<dbReference type="InterPro" id="IPR023404">
    <property type="entry name" value="rSAM_horseshoe"/>
</dbReference>
<dbReference type="Gene3D" id="3.80.30.20">
    <property type="entry name" value="tm_1862 like domain"/>
    <property type="match status" value="1"/>
</dbReference>
<feature type="domain" description="MTTase N-terminal" evidence="8">
    <location>
        <begin position="1"/>
        <end position="107"/>
    </location>
</feature>
<evidence type="ECO:0000256" key="6">
    <source>
        <dbReference type="ARBA" id="ARBA00023004"/>
    </source>
</evidence>
<protein>
    <submittedName>
        <fullName evidence="10">tRNA 2-methylthioadenosine synthase MiaB</fullName>
    </submittedName>
</protein>
<evidence type="ECO:0000256" key="7">
    <source>
        <dbReference type="ARBA" id="ARBA00023014"/>
    </source>
</evidence>
<evidence type="ECO:0000259" key="9">
    <source>
        <dbReference type="PROSITE" id="PS51918"/>
    </source>
</evidence>
<evidence type="ECO:0000259" key="8">
    <source>
        <dbReference type="PROSITE" id="PS51449"/>
    </source>
</evidence>
<dbReference type="InterPro" id="IPR005839">
    <property type="entry name" value="Methylthiotransferase"/>
</dbReference>
<gene>
    <name evidence="10" type="ORF">AA15669_1348</name>
</gene>
<dbReference type="InterPro" id="IPR020612">
    <property type="entry name" value="Methylthiotransferase_CS"/>
</dbReference>
<dbReference type="SUPFAM" id="SSF102114">
    <property type="entry name" value="Radical SAM enzymes"/>
    <property type="match status" value="1"/>
</dbReference>
<dbReference type="PANTHER" id="PTHR11918:SF45">
    <property type="entry name" value="THREONYLCARBAMOYLADENOSINE TRNA METHYLTHIOTRANSFERASE"/>
    <property type="match status" value="1"/>
</dbReference>
<dbReference type="NCBIfam" id="TIGR00089">
    <property type="entry name" value="MiaB/RimO family radical SAM methylthiotransferase"/>
    <property type="match status" value="1"/>
</dbReference>
<evidence type="ECO:0000256" key="1">
    <source>
        <dbReference type="ARBA" id="ARBA00001966"/>
    </source>
</evidence>
<keyword evidence="6" id="KW-0408">Iron</keyword>
<dbReference type="Pfam" id="PF04055">
    <property type="entry name" value="Radical_SAM"/>
    <property type="match status" value="1"/>
</dbReference>
<evidence type="ECO:0000313" key="10">
    <source>
        <dbReference type="EMBL" id="GBQ07376.1"/>
    </source>
</evidence>
<keyword evidence="7" id="KW-0411">Iron-sulfur</keyword>
<keyword evidence="4" id="KW-0949">S-adenosyl-L-methionine</keyword>
<comment type="caution">
    <text evidence="10">The sequence shown here is derived from an EMBL/GenBank/DDBJ whole genome shotgun (WGS) entry which is preliminary data.</text>
</comment>
<dbReference type="InterPro" id="IPR013848">
    <property type="entry name" value="Methylthiotransferase_N"/>
</dbReference>
<feature type="domain" description="Radical SAM core" evidence="9">
    <location>
        <begin position="114"/>
        <end position="346"/>
    </location>
</feature>
<dbReference type="InterPro" id="IPR007197">
    <property type="entry name" value="rSAM"/>
</dbReference>
<sequence>MSVSLLTFGCRLNAHESEGMEHYARLGQVNDGAPTIIINTCTVTAEAERQARQAIRRAHRQTPDAKIIVTGCASERDATRWEALPGVQRVVPNGEKLTPAMWGVRDGEKPSLPPSRHVRALLQIQQGCDHRCTFCIIPYGRGDASSIALEDIITRARALSEAGHHELVLTGVDLASWQQDGQSLGTLCRAILQAVPQLAQLRLSSLDPILLDPEHGDRVLWDVLENEPRLAPHLHLSLQAGSDLILKRMKRRHSTTQVATILQRARALRPDIGVGADVIAGFPTETDALFHETKDFLTEQAIPFLHVFPYSERPGTPAARMPAVPRPIRQERAAQLRAVGEASRDAFLDRFIGREDTLLMESATTGHLPNFATVMLEDGAQSTRGILQKVRILHHTGGKLIARPLSTP</sequence>
<evidence type="ECO:0000256" key="3">
    <source>
        <dbReference type="ARBA" id="ARBA00022679"/>
    </source>
</evidence>
<dbReference type="PANTHER" id="PTHR11918">
    <property type="entry name" value="RADICAL SAM PROTEINS"/>
    <property type="match status" value="1"/>
</dbReference>
<proteinExistence type="predicted"/>
<dbReference type="InterPro" id="IPR058240">
    <property type="entry name" value="rSAM_sf"/>
</dbReference>
<dbReference type="EMBL" id="BAQD01000026">
    <property type="protein sequence ID" value="GBQ07376.1"/>
    <property type="molecule type" value="Genomic_DNA"/>
</dbReference>
<dbReference type="SFLD" id="SFLDG01082">
    <property type="entry name" value="B12-binding_domain_containing"/>
    <property type="match status" value="1"/>
</dbReference>
<name>A0ABQ0NZW8_9PROT</name>
<dbReference type="PROSITE" id="PS51918">
    <property type="entry name" value="RADICAL_SAM"/>
    <property type="match status" value="1"/>
</dbReference>
<dbReference type="InterPro" id="IPR038135">
    <property type="entry name" value="Methylthiotransferase_N_sf"/>
</dbReference>
<accession>A0ABQ0NZW8</accession>
<dbReference type="InterPro" id="IPR006638">
    <property type="entry name" value="Elp3/MiaA/NifB-like_rSAM"/>
</dbReference>
<organism evidence="10 11">
    <name type="scientific">Saccharibacter floricola DSM 15669</name>
    <dbReference type="NCBI Taxonomy" id="1123227"/>
    <lineage>
        <taxon>Bacteria</taxon>
        <taxon>Pseudomonadati</taxon>
        <taxon>Pseudomonadota</taxon>
        <taxon>Alphaproteobacteria</taxon>
        <taxon>Acetobacterales</taxon>
        <taxon>Acetobacteraceae</taxon>
        <taxon>Saccharibacter</taxon>
    </lineage>
</organism>
<dbReference type="SMART" id="SM00729">
    <property type="entry name" value="Elp3"/>
    <property type="match status" value="1"/>
</dbReference>
<keyword evidence="2" id="KW-0004">4Fe-4S</keyword>
<dbReference type="CDD" id="cd01335">
    <property type="entry name" value="Radical_SAM"/>
    <property type="match status" value="1"/>
</dbReference>
<evidence type="ECO:0000256" key="5">
    <source>
        <dbReference type="ARBA" id="ARBA00022723"/>
    </source>
</evidence>
<reference evidence="10" key="1">
    <citation type="submission" date="2013-04" db="EMBL/GenBank/DDBJ databases">
        <title>The genome sequencing project of 58 acetic acid bacteria.</title>
        <authorList>
            <person name="Okamoto-Kainuma A."/>
            <person name="Ishikawa M."/>
            <person name="Umino S."/>
            <person name="Koizumi Y."/>
            <person name="Shiwa Y."/>
            <person name="Yoshikawa H."/>
            <person name="Matsutani M."/>
            <person name="Matsushita K."/>
        </authorList>
    </citation>
    <scope>NUCLEOTIDE SEQUENCE</scope>
    <source>
        <strain evidence="10">DSM 15669</strain>
    </source>
</reference>
<dbReference type="PROSITE" id="PS51449">
    <property type="entry name" value="MTTASE_N"/>
    <property type="match status" value="1"/>
</dbReference>
<dbReference type="Gene3D" id="3.40.50.12160">
    <property type="entry name" value="Methylthiotransferase, N-terminal domain"/>
    <property type="match status" value="1"/>
</dbReference>
<comment type="cofactor">
    <cofactor evidence="1">
        <name>[4Fe-4S] cluster</name>
        <dbReference type="ChEBI" id="CHEBI:49883"/>
    </cofactor>
</comment>
<keyword evidence="3" id="KW-0808">Transferase</keyword>
<dbReference type="PROSITE" id="PS01278">
    <property type="entry name" value="MTTASE_RADICAL"/>
    <property type="match status" value="1"/>
</dbReference>
<evidence type="ECO:0000256" key="4">
    <source>
        <dbReference type="ARBA" id="ARBA00022691"/>
    </source>
</evidence>
<keyword evidence="11" id="KW-1185">Reference proteome</keyword>
<evidence type="ECO:0000313" key="11">
    <source>
        <dbReference type="Proteomes" id="UP001062901"/>
    </source>
</evidence>
<dbReference type="SFLD" id="SFLDS00029">
    <property type="entry name" value="Radical_SAM"/>
    <property type="match status" value="1"/>
</dbReference>
<dbReference type="Pfam" id="PF00919">
    <property type="entry name" value="UPF0004"/>
    <property type="match status" value="1"/>
</dbReference>
<dbReference type="Proteomes" id="UP001062901">
    <property type="component" value="Unassembled WGS sequence"/>
</dbReference>